<accession>A0ABP8EGL0</accession>
<dbReference type="Proteomes" id="UP001501586">
    <property type="component" value="Unassembled WGS sequence"/>
</dbReference>
<proteinExistence type="predicted"/>
<evidence type="ECO:0000313" key="4">
    <source>
        <dbReference type="Proteomes" id="UP001501586"/>
    </source>
</evidence>
<reference evidence="4" key="1">
    <citation type="journal article" date="2019" name="Int. J. Syst. Evol. Microbiol.">
        <title>The Global Catalogue of Microorganisms (GCM) 10K type strain sequencing project: providing services to taxonomists for standard genome sequencing and annotation.</title>
        <authorList>
            <consortium name="The Broad Institute Genomics Platform"/>
            <consortium name="The Broad Institute Genome Sequencing Center for Infectious Disease"/>
            <person name="Wu L."/>
            <person name="Ma J."/>
        </authorList>
    </citation>
    <scope>NUCLEOTIDE SEQUENCE [LARGE SCALE GENOMIC DNA]</scope>
    <source>
        <strain evidence="4">JCM 17458</strain>
    </source>
</reference>
<protein>
    <recommendedName>
        <fullName evidence="2">DUF1707 domain-containing protein</fullName>
    </recommendedName>
</protein>
<dbReference type="EMBL" id="BAABAZ010000004">
    <property type="protein sequence ID" value="GAA4283102.1"/>
    <property type="molecule type" value="Genomic_DNA"/>
</dbReference>
<keyword evidence="1" id="KW-0812">Transmembrane</keyword>
<feature type="transmembrane region" description="Helical" evidence="1">
    <location>
        <begin position="123"/>
        <end position="144"/>
    </location>
</feature>
<name>A0ABP8EGL0_9MICO</name>
<keyword evidence="4" id="KW-1185">Reference proteome</keyword>
<dbReference type="InterPro" id="IPR012551">
    <property type="entry name" value="DUF1707_SHOCT-like"/>
</dbReference>
<feature type="transmembrane region" description="Helical" evidence="1">
    <location>
        <begin position="150"/>
        <end position="170"/>
    </location>
</feature>
<sequence length="236" mass="25972">MALDSAVWLTFSADPRAEGALRASDRDRGRVFEILGGAFAEGLLDVDEHAERLEAAGEIKTLAEIVPLLEDLVRPADIPAPGTAPLVRPEIAALDEHDDEIPTTPEGIDATALELYRADLRRMAISSAAPSLLTVAIWLVISIASRELIFFWPAFVILGTGMGVFSTVMAKDSIIKQRKRMLTTRAKAKLGDADAQAEIRANPKAFEYDITGTRAKRRIRRAEIERRRRRGEGPLF</sequence>
<feature type="domain" description="DUF1707" evidence="2">
    <location>
        <begin position="21"/>
        <end position="72"/>
    </location>
</feature>
<dbReference type="RefSeq" id="WP_236864453.1">
    <property type="nucleotide sequence ID" value="NZ_BAABAZ010000004.1"/>
</dbReference>
<keyword evidence="1" id="KW-0472">Membrane</keyword>
<evidence type="ECO:0000256" key="1">
    <source>
        <dbReference type="SAM" id="Phobius"/>
    </source>
</evidence>
<dbReference type="Pfam" id="PF08044">
    <property type="entry name" value="DUF1707"/>
    <property type="match status" value="1"/>
</dbReference>
<gene>
    <name evidence="3" type="ORF">GCM10022261_06330</name>
</gene>
<comment type="caution">
    <text evidence="3">The sequence shown here is derived from an EMBL/GenBank/DDBJ whole genome shotgun (WGS) entry which is preliminary data.</text>
</comment>
<organism evidence="3 4">
    <name type="scientific">Brevibacterium daeguense</name>
    <dbReference type="NCBI Taxonomy" id="909936"/>
    <lineage>
        <taxon>Bacteria</taxon>
        <taxon>Bacillati</taxon>
        <taxon>Actinomycetota</taxon>
        <taxon>Actinomycetes</taxon>
        <taxon>Micrococcales</taxon>
        <taxon>Brevibacteriaceae</taxon>
        <taxon>Brevibacterium</taxon>
    </lineage>
</organism>
<keyword evidence="1" id="KW-1133">Transmembrane helix</keyword>
<evidence type="ECO:0000259" key="2">
    <source>
        <dbReference type="Pfam" id="PF08044"/>
    </source>
</evidence>
<evidence type="ECO:0000313" key="3">
    <source>
        <dbReference type="EMBL" id="GAA4283102.1"/>
    </source>
</evidence>